<evidence type="ECO:0000259" key="9">
    <source>
        <dbReference type="PROSITE" id="PS51328"/>
    </source>
</evidence>
<keyword evidence="11" id="KW-1185">Reference proteome</keyword>
<feature type="chain" id="PRO_5002468259" evidence="8">
    <location>
        <begin position="22"/>
        <end position="446"/>
    </location>
</feature>
<evidence type="ECO:0000256" key="7">
    <source>
        <dbReference type="SAM" id="Phobius"/>
    </source>
</evidence>
<dbReference type="GO" id="GO:0005537">
    <property type="term" value="F:D-mannose binding"/>
    <property type="evidence" value="ECO:0007669"/>
    <property type="project" value="TreeGrafter"/>
</dbReference>
<organism evidence="10 11">
    <name type="scientific">Zymoseptoria brevis</name>
    <dbReference type="NCBI Taxonomy" id="1047168"/>
    <lineage>
        <taxon>Eukaryota</taxon>
        <taxon>Fungi</taxon>
        <taxon>Dikarya</taxon>
        <taxon>Ascomycota</taxon>
        <taxon>Pezizomycotina</taxon>
        <taxon>Dothideomycetes</taxon>
        <taxon>Dothideomycetidae</taxon>
        <taxon>Mycosphaerellales</taxon>
        <taxon>Mycosphaerellaceae</taxon>
        <taxon>Zymoseptoria</taxon>
    </lineage>
</organism>
<dbReference type="InterPro" id="IPR005052">
    <property type="entry name" value="Lectin_leg"/>
</dbReference>
<dbReference type="PANTHER" id="PTHR12223">
    <property type="entry name" value="VESICULAR MANNOSE-BINDING LECTIN"/>
    <property type="match status" value="1"/>
</dbReference>
<dbReference type="Pfam" id="PF03388">
    <property type="entry name" value="Lectin_leg-like"/>
    <property type="match status" value="1"/>
</dbReference>
<keyword evidence="4 7" id="KW-1133">Transmembrane helix</keyword>
<dbReference type="PANTHER" id="PTHR12223:SF28">
    <property type="entry name" value="LECTIN, MANNOSE BINDING 1 LIKE"/>
    <property type="match status" value="1"/>
</dbReference>
<dbReference type="GO" id="GO:0030134">
    <property type="term" value="C:COPII-coated ER to Golgi transport vesicle"/>
    <property type="evidence" value="ECO:0007669"/>
    <property type="project" value="TreeGrafter"/>
</dbReference>
<evidence type="ECO:0000313" key="10">
    <source>
        <dbReference type="EMBL" id="KJX94003.1"/>
    </source>
</evidence>
<evidence type="ECO:0000256" key="1">
    <source>
        <dbReference type="ARBA" id="ARBA00004479"/>
    </source>
</evidence>
<evidence type="ECO:0000256" key="5">
    <source>
        <dbReference type="ARBA" id="ARBA00023136"/>
    </source>
</evidence>
<dbReference type="GO" id="GO:0005793">
    <property type="term" value="C:endoplasmic reticulum-Golgi intermediate compartment"/>
    <property type="evidence" value="ECO:0007669"/>
    <property type="project" value="TreeGrafter"/>
</dbReference>
<accession>A0A0F4G9E2</accession>
<dbReference type="PROSITE" id="PS51328">
    <property type="entry name" value="L_LECTIN_LIKE"/>
    <property type="match status" value="1"/>
</dbReference>
<feature type="signal peptide" evidence="8">
    <location>
        <begin position="1"/>
        <end position="21"/>
    </location>
</feature>
<dbReference type="AlphaFoldDB" id="A0A0F4G9E2"/>
<dbReference type="Gene3D" id="2.60.120.200">
    <property type="match status" value="1"/>
</dbReference>
<feature type="transmembrane region" description="Helical" evidence="7">
    <location>
        <begin position="416"/>
        <end position="434"/>
    </location>
</feature>
<evidence type="ECO:0000313" key="11">
    <source>
        <dbReference type="Proteomes" id="UP000033647"/>
    </source>
</evidence>
<evidence type="ECO:0000256" key="2">
    <source>
        <dbReference type="ARBA" id="ARBA00022692"/>
    </source>
</evidence>
<dbReference type="Proteomes" id="UP000033647">
    <property type="component" value="Unassembled WGS sequence"/>
</dbReference>
<dbReference type="GO" id="GO:0005789">
    <property type="term" value="C:endoplasmic reticulum membrane"/>
    <property type="evidence" value="ECO:0007669"/>
    <property type="project" value="TreeGrafter"/>
</dbReference>
<feature type="region of interest" description="Disordered" evidence="6">
    <location>
        <begin position="241"/>
        <end position="267"/>
    </location>
</feature>
<comment type="caution">
    <text evidence="10">The sequence shown here is derived from an EMBL/GenBank/DDBJ whole genome shotgun (WGS) entry which is preliminary data.</text>
</comment>
<evidence type="ECO:0000256" key="6">
    <source>
        <dbReference type="SAM" id="MobiDB-lite"/>
    </source>
</evidence>
<sequence length="446" mass="49221">MTPRHSFRSLSMLLLATLASAQDTIDVLSFGHKSPLSSDGKKIPGYKSQAVNHDIRVLSDRVTLTPPYPGNTKGALWSDAKTHSSDWTAALEFRASGQEVGSGNLQLWYTKDPTQVETHSVYNVEKFDGLVLVVDQYGGTGGRIRGFLNDGSQNYRGQSAQESLAFGHCDYHYRNLGRPSKLTVSSSQSGLDVKIDDKTCFSTATVALPEGYHFGITASTGESNPDSIEIYKFLVNSKLSEHEQKLKNPPAQTGDNAPAPGTTPRRMDAFPGIPELIPDREAKEFKSQTEQFSDLHDRLQAMSHHIGYVFGEIKTLAESSETQHKDSLAKNTEVLDAVKNMKGSKETGLPPDTIRQIRELSEKVDKLEASMALVSKALDDDHFGKLFKQIEMMHFDVMPAQMRHALETHTPSLGKLALLLVGSQVVLAAAYVVYKRRKNSIPKKFL</sequence>
<gene>
    <name evidence="10" type="ORF">TI39_contig4228g00002</name>
</gene>
<dbReference type="OrthoDB" id="10265193at2759"/>
<evidence type="ECO:0000256" key="3">
    <source>
        <dbReference type="ARBA" id="ARBA00022729"/>
    </source>
</evidence>
<dbReference type="GO" id="GO:0000139">
    <property type="term" value="C:Golgi membrane"/>
    <property type="evidence" value="ECO:0007669"/>
    <property type="project" value="TreeGrafter"/>
</dbReference>
<protein>
    <submittedName>
        <fullName evidence="10">Lectin family integral membrane protein</fullName>
    </submittedName>
</protein>
<keyword evidence="2 7" id="KW-0812">Transmembrane</keyword>
<evidence type="ECO:0000256" key="8">
    <source>
        <dbReference type="SAM" id="SignalP"/>
    </source>
</evidence>
<reference evidence="10 11" key="1">
    <citation type="submission" date="2015-03" db="EMBL/GenBank/DDBJ databases">
        <title>RNA-seq based gene annotation and comparative genomics of four Zymoseptoria species reveal species-specific pathogenicity related genes and transposable element activity.</title>
        <authorList>
            <person name="Grandaubert J."/>
            <person name="Bhattacharyya A."/>
            <person name="Stukenbrock E.H."/>
        </authorList>
    </citation>
    <scope>NUCLEOTIDE SEQUENCE [LARGE SCALE GENOMIC DNA]</scope>
    <source>
        <strain evidence="10 11">Zb18110</strain>
    </source>
</reference>
<dbReference type="GO" id="GO:0006888">
    <property type="term" value="P:endoplasmic reticulum to Golgi vesicle-mediated transport"/>
    <property type="evidence" value="ECO:0007669"/>
    <property type="project" value="TreeGrafter"/>
</dbReference>
<keyword evidence="5 7" id="KW-0472">Membrane</keyword>
<proteinExistence type="predicted"/>
<dbReference type="EMBL" id="LAFY01004187">
    <property type="protein sequence ID" value="KJX94003.1"/>
    <property type="molecule type" value="Genomic_DNA"/>
</dbReference>
<feature type="domain" description="L-type lectin-like" evidence="9">
    <location>
        <begin position="24"/>
        <end position="238"/>
    </location>
</feature>
<name>A0A0F4G9E2_9PEZI</name>
<dbReference type="InterPro" id="IPR051136">
    <property type="entry name" value="Intracellular_Lectin-GPT"/>
</dbReference>
<dbReference type="SUPFAM" id="SSF49899">
    <property type="entry name" value="Concanavalin A-like lectins/glucanases"/>
    <property type="match status" value="1"/>
</dbReference>
<keyword evidence="3 8" id="KW-0732">Signal</keyword>
<dbReference type="STRING" id="1047168.A0A0F4G9E2"/>
<evidence type="ECO:0000256" key="4">
    <source>
        <dbReference type="ARBA" id="ARBA00022989"/>
    </source>
</evidence>
<comment type="subcellular location">
    <subcellularLocation>
        <location evidence="1">Membrane</location>
        <topology evidence="1">Single-pass type I membrane protein</topology>
    </subcellularLocation>
</comment>
<dbReference type="InterPro" id="IPR013320">
    <property type="entry name" value="ConA-like_dom_sf"/>
</dbReference>